<evidence type="ECO:0000256" key="1">
    <source>
        <dbReference type="ARBA" id="ARBA00004651"/>
    </source>
</evidence>
<feature type="domain" description="Type II secretion system protein GspF" evidence="7">
    <location>
        <begin position="128"/>
        <end position="253"/>
    </location>
</feature>
<protein>
    <submittedName>
        <fullName evidence="8">Type II secretion system F family protein</fullName>
    </submittedName>
</protein>
<dbReference type="Pfam" id="PF00482">
    <property type="entry name" value="T2SSF"/>
    <property type="match status" value="1"/>
</dbReference>
<evidence type="ECO:0000256" key="2">
    <source>
        <dbReference type="ARBA" id="ARBA00022475"/>
    </source>
</evidence>
<evidence type="ECO:0000256" key="6">
    <source>
        <dbReference type="SAM" id="Phobius"/>
    </source>
</evidence>
<organism evidence="8 9">
    <name type="scientific">Halomonas koreensis</name>
    <dbReference type="NCBI Taxonomy" id="245385"/>
    <lineage>
        <taxon>Bacteria</taxon>
        <taxon>Pseudomonadati</taxon>
        <taxon>Pseudomonadota</taxon>
        <taxon>Gammaproteobacteria</taxon>
        <taxon>Oceanospirillales</taxon>
        <taxon>Halomonadaceae</taxon>
        <taxon>Halomonas</taxon>
    </lineage>
</organism>
<evidence type="ECO:0000313" key="8">
    <source>
        <dbReference type="EMBL" id="MDR5867053.1"/>
    </source>
</evidence>
<feature type="transmembrane region" description="Helical" evidence="6">
    <location>
        <begin position="237"/>
        <end position="260"/>
    </location>
</feature>
<feature type="transmembrane region" description="Helical" evidence="6">
    <location>
        <begin position="6"/>
        <end position="22"/>
    </location>
</feature>
<proteinExistence type="predicted"/>
<feature type="transmembrane region" description="Helical" evidence="6">
    <location>
        <begin position="272"/>
        <end position="292"/>
    </location>
</feature>
<evidence type="ECO:0000256" key="3">
    <source>
        <dbReference type="ARBA" id="ARBA00022692"/>
    </source>
</evidence>
<dbReference type="InterPro" id="IPR018076">
    <property type="entry name" value="T2SS_GspF_dom"/>
</dbReference>
<dbReference type="EMBL" id="JARWAK010000007">
    <property type="protein sequence ID" value="MDR5867053.1"/>
    <property type="molecule type" value="Genomic_DNA"/>
</dbReference>
<dbReference type="PANTHER" id="PTHR35007:SF1">
    <property type="entry name" value="PILUS ASSEMBLY PROTEIN"/>
    <property type="match status" value="1"/>
</dbReference>
<evidence type="ECO:0000259" key="7">
    <source>
        <dbReference type="Pfam" id="PF00482"/>
    </source>
</evidence>
<keyword evidence="3 6" id="KW-0812">Transmembrane</keyword>
<accession>A0ABU1G3E3</accession>
<keyword evidence="2" id="KW-1003">Cell membrane</keyword>
<name>A0ABU1G3E3_9GAMM</name>
<keyword evidence="9" id="KW-1185">Reference proteome</keyword>
<keyword evidence="4 6" id="KW-1133">Transmembrane helix</keyword>
<sequence>MTAWQLWSATMLLLMLAAWLLWRSANRESERAVLGRRQARRRRRGRRLPTDSMMQWLLDSLLAAGVHATPRAVVVFLLLVSAALVLAMALFGVRLALGILAVLLAMKLLLRARARRLRGRIRAQLPTFMEQVVRELGTGATVEIAFRRNGPQAGGLLREAMGRVAVRRELGMELHEALRREADLLKLREFDLLATAVEVNQVHGGSLRNILGSFVDLLRQQERGRRELRALTGETRVTAAVLAAVPVALAVFMAVGNPAFLAPMLDSDGGRLALWAAVALEVGGCAALWRMLKSI</sequence>
<reference evidence="8 9" key="1">
    <citation type="submission" date="2023-04" db="EMBL/GenBank/DDBJ databases">
        <title>A long-awaited taxogenomic arrangement of the family Halomonadaceae.</title>
        <authorList>
            <person name="De La Haba R."/>
            <person name="Chuvochina M."/>
            <person name="Wittouck S."/>
            <person name="Arahal D.R."/>
            <person name="Sanchez-Porro C."/>
            <person name="Hugenholtz P."/>
            <person name="Ventosa A."/>
        </authorList>
    </citation>
    <scope>NUCLEOTIDE SEQUENCE [LARGE SCALE GENOMIC DNA]</scope>
    <source>
        <strain evidence="8 9">DSM 23530</strain>
    </source>
</reference>
<gene>
    <name evidence="8" type="ORF">QC818_09665</name>
</gene>
<evidence type="ECO:0000256" key="4">
    <source>
        <dbReference type="ARBA" id="ARBA00022989"/>
    </source>
</evidence>
<comment type="subcellular location">
    <subcellularLocation>
        <location evidence="1">Cell membrane</location>
        <topology evidence="1">Multi-pass membrane protein</topology>
    </subcellularLocation>
</comment>
<keyword evidence="5 6" id="KW-0472">Membrane</keyword>
<dbReference type="Proteomes" id="UP001264519">
    <property type="component" value="Unassembled WGS sequence"/>
</dbReference>
<evidence type="ECO:0000256" key="5">
    <source>
        <dbReference type="ARBA" id="ARBA00023136"/>
    </source>
</evidence>
<dbReference type="RefSeq" id="WP_309652650.1">
    <property type="nucleotide sequence ID" value="NZ_JARWAK010000007.1"/>
</dbReference>
<comment type="caution">
    <text evidence="8">The sequence shown here is derived from an EMBL/GenBank/DDBJ whole genome shotgun (WGS) entry which is preliminary data.</text>
</comment>
<feature type="transmembrane region" description="Helical" evidence="6">
    <location>
        <begin position="85"/>
        <end position="110"/>
    </location>
</feature>
<dbReference type="PANTHER" id="PTHR35007">
    <property type="entry name" value="INTEGRAL MEMBRANE PROTEIN-RELATED"/>
    <property type="match status" value="1"/>
</dbReference>
<evidence type="ECO:0000313" key="9">
    <source>
        <dbReference type="Proteomes" id="UP001264519"/>
    </source>
</evidence>